<dbReference type="Pfam" id="PF12833">
    <property type="entry name" value="HTH_18"/>
    <property type="match status" value="1"/>
</dbReference>
<gene>
    <name evidence="5" type="ordered locus">Clocl_1317</name>
</gene>
<dbReference type="Proteomes" id="UP000005435">
    <property type="component" value="Chromosome"/>
</dbReference>
<dbReference type="AlphaFoldDB" id="G8LZR8"/>
<accession>G8LZR8</accession>
<dbReference type="EMBL" id="CP003065">
    <property type="protein sequence ID" value="AEV67969.1"/>
    <property type="molecule type" value="Genomic_DNA"/>
</dbReference>
<dbReference type="STRING" id="720554.Clocl_1317"/>
<evidence type="ECO:0000313" key="6">
    <source>
        <dbReference type="Proteomes" id="UP000005435"/>
    </source>
</evidence>
<dbReference type="PROSITE" id="PS01124">
    <property type="entry name" value="HTH_ARAC_FAMILY_2"/>
    <property type="match status" value="1"/>
</dbReference>
<feature type="domain" description="HTH araC/xylS-type" evidence="4">
    <location>
        <begin position="194"/>
        <end position="292"/>
    </location>
</feature>
<dbReference type="SUPFAM" id="SSF51215">
    <property type="entry name" value="Regulatory protein AraC"/>
    <property type="match status" value="1"/>
</dbReference>
<dbReference type="OrthoDB" id="9791615at2"/>
<dbReference type="KEGG" id="ccl:Clocl_1317"/>
<dbReference type="InterPro" id="IPR018060">
    <property type="entry name" value="HTH_AraC"/>
</dbReference>
<dbReference type="GO" id="GO:0003700">
    <property type="term" value="F:DNA-binding transcription factor activity"/>
    <property type="evidence" value="ECO:0007669"/>
    <property type="project" value="InterPro"/>
</dbReference>
<evidence type="ECO:0000259" key="4">
    <source>
        <dbReference type="PROSITE" id="PS01124"/>
    </source>
</evidence>
<dbReference type="GO" id="GO:0043565">
    <property type="term" value="F:sequence-specific DNA binding"/>
    <property type="evidence" value="ECO:0007669"/>
    <property type="project" value="InterPro"/>
</dbReference>
<evidence type="ECO:0000256" key="1">
    <source>
        <dbReference type="ARBA" id="ARBA00023015"/>
    </source>
</evidence>
<dbReference type="InterPro" id="IPR018062">
    <property type="entry name" value="HTH_AraC-typ_CS"/>
</dbReference>
<dbReference type="RefSeq" id="WP_014254583.1">
    <property type="nucleotide sequence ID" value="NC_016627.1"/>
</dbReference>
<dbReference type="PANTHER" id="PTHR43280:SF2">
    <property type="entry name" value="HTH-TYPE TRANSCRIPTIONAL REGULATOR EXSA"/>
    <property type="match status" value="1"/>
</dbReference>
<dbReference type="PANTHER" id="PTHR43280">
    <property type="entry name" value="ARAC-FAMILY TRANSCRIPTIONAL REGULATOR"/>
    <property type="match status" value="1"/>
</dbReference>
<keyword evidence="2 5" id="KW-0238">DNA-binding</keyword>
<protein>
    <submittedName>
        <fullName evidence="5">DNA-binding domain-containing protein, AraC-type</fullName>
    </submittedName>
</protein>
<dbReference type="PRINTS" id="PR00032">
    <property type="entry name" value="HTHARAC"/>
</dbReference>
<organism evidence="5 6">
    <name type="scientific">Acetivibrio clariflavus (strain DSM 19732 / NBRC 101661 / EBR45)</name>
    <name type="common">Clostridium clariflavum</name>
    <dbReference type="NCBI Taxonomy" id="720554"/>
    <lineage>
        <taxon>Bacteria</taxon>
        <taxon>Bacillati</taxon>
        <taxon>Bacillota</taxon>
        <taxon>Clostridia</taxon>
        <taxon>Eubacteriales</taxon>
        <taxon>Oscillospiraceae</taxon>
        <taxon>Acetivibrio</taxon>
    </lineage>
</organism>
<evidence type="ECO:0000256" key="3">
    <source>
        <dbReference type="ARBA" id="ARBA00023163"/>
    </source>
</evidence>
<reference evidence="6" key="1">
    <citation type="submission" date="2011-12" db="EMBL/GenBank/DDBJ databases">
        <title>Complete sequence of Clostridium clariflavum DSM 19732.</title>
        <authorList>
            <consortium name="US DOE Joint Genome Institute"/>
            <person name="Lucas S."/>
            <person name="Han J."/>
            <person name="Lapidus A."/>
            <person name="Cheng J.-F."/>
            <person name="Goodwin L."/>
            <person name="Pitluck S."/>
            <person name="Peters L."/>
            <person name="Teshima H."/>
            <person name="Detter J.C."/>
            <person name="Han C."/>
            <person name="Tapia R."/>
            <person name="Land M."/>
            <person name="Hauser L."/>
            <person name="Kyrpides N."/>
            <person name="Ivanova N."/>
            <person name="Pagani I."/>
            <person name="Kitzmiller T."/>
            <person name="Lynd L."/>
            <person name="Izquierdo J."/>
            <person name="Woyke T."/>
        </authorList>
    </citation>
    <scope>NUCLEOTIDE SEQUENCE [LARGE SCALE GENOMIC DNA]</scope>
    <source>
        <strain evidence="6">DSM 19732 / NBRC 101661 / EBR45</strain>
    </source>
</reference>
<keyword evidence="3" id="KW-0804">Transcription</keyword>
<dbReference type="InterPro" id="IPR020449">
    <property type="entry name" value="Tscrpt_reg_AraC-type_HTH"/>
</dbReference>
<reference evidence="5 6" key="2">
    <citation type="journal article" date="2012" name="Stand. Genomic Sci.">
        <title>Complete Genome Sequence of Clostridium clariflavum DSM 19732.</title>
        <authorList>
            <person name="Izquierdo J.A."/>
            <person name="Goodwin L."/>
            <person name="Davenport K.W."/>
            <person name="Teshima H."/>
            <person name="Bruce D."/>
            <person name="Detter C."/>
            <person name="Tapia R."/>
            <person name="Han S."/>
            <person name="Land M."/>
            <person name="Hauser L."/>
            <person name="Jeffries C.D."/>
            <person name="Han J."/>
            <person name="Pitluck S."/>
            <person name="Nolan M."/>
            <person name="Chen A."/>
            <person name="Huntemann M."/>
            <person name="Mavromatis K."/>
            <person name="Mikhailova N."/>
            <person name="Liolios K."/>
            <person name="Woyke T."/>
            <person name="Lynd L.R."/>
        </authorList>
    </citation>
    <scope>NUCLEOTIDE SEQUENCE [LARGE SCALE GENOMIC DNA]</scope>
    <source>
        <strain evidence="6">DSM 19732 / NBRC 101661 / EBR45</strain>
    </source>
</reference>
<dbReference type="eggNOG" id="COG2207">
    <property type="taxonomic scope" value="Bacteria"/>
</dbReference>
<dbReference type="HOGENOM" id="CLU_000445_88_3_9"/>
<name>G8LZR8_ACECE</name>
<evidence type="ECO:0000313" key="5">
    <source>
        <dbReference type="EMBL" id="AEV67969.1"/>
    </source>
</evidence>
<keyword evidence="1" id="KW-0805">Transcription regulation</keyword>
<dbReference type="InterPro" id="IPR037923">
    <property type="entry name" value="HTH-like"/>
</dbReference>
<dbReference type="SMART" id="SM00342">
    <property type="entry name" value="HTH_ARAC"/>
    <property type="match status" value="1"/>
</dbReference>
<dbReference type="SUPFAM" id="SSF46689">
    <property type="entry name" value="Homeodomain-like"/>
    <property type="match status" value="2"/>
</dbReference>
<dbReference type="PROSITE" id="PS00041">
    <property type="entry name" value="HTH_ARAC_FAMILY_1"/>
    <property type="match status" value="1"/>
</dbReference>
<evidence type="ECO:0000256" key="2">
    <source>
        <dbReference type="ARBA" id="ARBA00023125"/>
    </source>
</evidence>
<dbReference type="Gene3D" id="1.10.10.60">
    <property type="entry name" value="Homeodomain-like"/>
    <property type="match status" value="2"/>
</dbReference>
<proteinExistence type="predicted"/>
<keyword evidence="6" id="KW-1185">Reference proteome</keyword>
<sequence>MKYEKTSADISIDQLSPIVLKSFLFTQGLNFREGYRLKGRYVYDYELEFFVYSKGGMVIDDKEYSISKGDVVFRRPGQYTQGIMPYSCYMICIDLLGNTGKDPQTYDFIKEQDFQINYRNPLLDGIPSVFKPSNYHKYQELFDLVLKEYINKREFSGILLKSTILKIIYEICSDVKNPFINNENKNLSHYMAVKRVKEYIDTNLKQRITLENLASVANLSPTYFHRIFTETLGITPTEYITNARMDKAKELLVKTNLPVYEIAIECGYDNIPYFSYVFKSRTGVAPGEFRKRHSYFI</sequence>
<dbReference type="InterPro" id="IPR009057">
    <property type="entry name" value="Homeodomain-like_sf"/>
</dbReference>